<name>A0AAN6F2P8_9PEZI</name>
<dbReference type="AlphaFoldDB" id="A0AAN6F2P8"/>
<proteinExistence type="predicted"/>
<protein>
    <submittedName>
        <fullName evidence="1">Uncharacterized protein</fullName>
    </submittedName>
</protein>
<reference evidence="1" key="1">
    <citation type="submission" date="2021-12" db="EMBL/GenBank/DDBJ databases">
        <title>Black yeast isolated from Biological Soil Crust.</title>
        <authorList>
            <person name="Kurbessoian T."/>
        </authorList>
    </citation>
    <scope>NUCLEOTIDE SEQUENCE</scope>
    <source>
        <strain evidence="1">CCFEE 5208</strain>
    </source>
</reference>
<dbReference type="Proteomes" id="UP001168146">
    <property type="component" value="Unassembled WGS sequence"/>
</dbReference>
<comment type="caution">
    <text evidence="1">The sequence shown here is derived from an EMBL/GenBank/DDBJ whole genome shotgun (WGS) entry which is preliminary data.</text>
</comment>
<sequence length="249" mass="27931">MLPPVDSAILTANPKFDALYRDICTNSLEQDDTSTLEAKARREHDHLEEEVYKTHIEAYRRETLCSNLESLAYRHEDLPDELRELVVLATATLNGHILDEDRELVEDELERFRESMPTVNVTVSRRLAQDLATLAHILGPGEPIPAADLPATIRQLQANMATSHAKLAQSRFALAREVQTLHDLYRQVTKASMRTLEQTIHGSVARGSKAQADYLATVAEGMNKKLGIQHAQLLQQVYTPEMQDLLKGG</sequence>
<evidence type="ECO:0000313" key="1">
    <source>
        <dbReference type="EMBL" id="KAK0301593.1"/>
    </source>
</evidence>
<gene>
    <name evidence="1" type="ORF">LTR82_018228</name>
</gene>
<evidence type="ECO:0000313" key="2">
    <source>
        <dbReference type="Proteomes" id="UP001168146"/>
    </source>
</evidence>
<accession>A0AAN6F2P8</accession>
<organism evidence="1 2">
    <name type="scientific">Friedmanniomyces endolithicus</name>
    <dbReference type="NCBI Taxonomy" id="329885"/>
    <lineage>
        <taxon>Eukaryota</taxon>
        <taxon>Fungi</taxon>
        <taxon>Dikarya</taxon>
        <taxon>Ascomycota</taxon>
        <taxon>Pezizomycotina</taxon>
        <taxon>Dothideomycetes</taxon>
        <taxon>Dothideomycetidae</taxon>
        <taxon>Mycosphaerellales</taxon>
        <taxon>Teratosphaeriaceae</taxon>
        <taxon>Friedmanniomyces</taxon>
    </lineage>
</organism>
<dbReference type="EMBL" id="JASUXU010000351">
    <property type="protein sequence ID" value="KAK0301593.1"/>
    <property type="molecule type" value="Genomic_DNA"/>
</dbReference>